<name>K0IDH5_NITGG</name>
<protein>
    <submittedName>
        <fullName evidence="7">Putative nitroreductase</fullName>
    </submittedName>
</protein>
<dbReference type="GeneID" id="13794552"/>
<gene>
    <name evidence="7" type="ordered locus">Ngar_c25340</name>
</gene>
<dbReference type="InterPro" id="IPR029479">
    <property type="entry name" value="Nitroreductase"/>
</dbReference>
<accession>K0IDH5</accession>
<organism evidence="7 8">
    <name type="scientific">Nitrososphaera gargensis (strain Ga9.2)</name>
    <dbReference type="NCBI Taxonomy" id="1237085"/>
    <lineage>
        <taxon>Archaea</taxon>
        <taxon>Nitrososphaerota</taxon>
        <taxon>Nitrososphaeria</taxon>
        <taxon>Nitrososphaerales</taxon>
        <taxon>Nitrososphaeraceae</taxon>
        <taxon>Nitrososphaera</taxon>
    </lineage>
</organism>
<reference evidence="7 8" key="1">
    <citation type="journal article" date="2012" name="Environ. Microbiol.">
        <title>The genome of the ammonia-oxidizing Candidatus Nitrososphaera gargensis: insights into metabolic versatility and environmental adaptations.</title>
        <authorList>
            <person name="Spang A."/>
            <person name="Poehlein A."/>
            <person name="Offre P."/>
            <person name="Zumbragel S."/>
            <person name="Haider S."/>
            <person name="Rychlik N."/>
            <person name="Nowka B."/>
            <person name="Schmeisser C."/>
            <person name="Lebedeva E.V."/>
            <person name="Rattei T."/>
            <person name="Bohm C."/>
            <person name="Schmid M."/>
            <person name="Galushko A."/>
            <person name="Hatzenpichler R."/>
            <person name="Weinmaier T."/>
            <person name="Daniel R."/>
            <person name="Schleper C."/>
            <person name="Spieck E."/>
            <person name="Streit W."/>
            <person name="Wagner M."/>
        </authorList>
    </citation>
    <scope>NUCLEOTIDE SEQUENCE [LARGE SCALE GENOMIC DNA]</scope>
    <source>
        <strain evidence="8">Ga9.2</strain>
    </source>
</reference>
<comment type="cofactor">
    <cofactor evidence="1">
        <name>FMN</name>
        <dbReference type="ChEBI" id="CHEBI:58210"/>
    </cofactor>
</comment>
<dbReference type="GO" id="GO:0016491">
    <property type="term" value="F:oxidoreductase activity"/>
    <property type="evidence" value="ECO:0007669"/>
    <property type="project" value="UniProtKB-KW"/>
</dbReference>
<dbReference type="Pfam" id="PF00881">
    <property type="entry name" value="Nitroreductase"/>
    <property type="match status" value="1"/>
</dbReference>
<dbReference type="PANTHER" id="PTHR43673">
    <property type="entry name" value="NAD(P)H NITROREDUCTASE YDGI-RELATED"/>
    <property type="match status" value="1"/>
</dbReference>
<dbReference type="InParanoid" id="K0IDH5"/>
<dbReference type="EMBL" id="CP002408">
    <property type="protein sequence ID" value="AFU59456.1"/>
    <property type="molecule type" value="Genomic_DNA"/>
</dbReference>
<dbReference type="AlphaFoldDB" id="K0IDH5"/>
<dbReference type="RefSeq" id="WP_015019991.1">
    <property type="nucleotide sequence ID" value="NC_018719.1"/>
</dbReference>
<dbReference type="SUPFAM" id="SSF55469">
    <property type="entry name" value="FMN-dependent nitroreductase-like"/>
    <property type="match status" value="1"/>
</dbReference>
<keyword evidence="8" id="KW-1185">Reference proteome</keyword>
<feature type="domain" description="Nitroreductase" evidence="6">
    <location>
        <begin position="19"/>
        <end position="80"/>
    </location>
</feature>
<dbReference type="HOGENOM" id="CLU_070764_7_1_2"/>
<keyword evidence="4" id="KW-0288">FMN</keyword>
<dbReference type="InterPro" id="IPR000415">
    <property type="entry name" value="Nitroreductase-like"/>
</dbReference>
<evidence type="ECO:0000256" key="3">
    <source>
        <dbReference type="ARBA" id="ARBA00022630"/>
    </source>
</evidence>
<dbReference type="Proteomes" id="UP000008037">
    <property type="component" value="Chromosome"/>
</dbReference>
<evidence type="ECO:0000313" key="8">
    <source>
        <dbReference type="Proteomes" id="UP000008037"/>
    </source>
</evidence>
<dbReference type="STRING" id="1237085.Ngar_c25340"/>
<evidence type="ECO:0000256" key="4">
    <source>
        <dbReference type="ARBA" id="ARBA00022643"/>
    </source>
</evidence>
<proteinExistence type="inferred from homology"/>
<evidence type="ECO:0000313" key="7">
    <source>
        <dbReference type="EMBL" id="AFU59456.1"/>
    </source>
</evidence>
<dbReference type="PANTHER" id="PTHR43673:SF2">
    <property type="entry name" value="NITROREDUCTASE"/>
    <property type="match status" value="1"/>
</dbReference>
<dbReference type="KEGG" id="nga:Ngar_c25340"/>
<evidence type="ECO:0000256" key="5">
    <source>
        <dbReference type="ARBA" id="ARBA00023002"/>
    </source>
</evidence>
<sequence>MKRNWLLDDIFDGIATKLDVRQFRPQDVLSEIKQSILEAARLMGSGINTQHWWFIVVECKDQLKKLAEDSTSRQWVAEANFAIIVLTNPKHKFHMIDAGRCCRTTQLAAWNRGVALGLFADIKEDKLRNDFGIPKELNIAVVIGFGLSCRQVDRQEKGSRAAWRAGPLWKIR</sequence>
<dbReference type="BioCyc" id="CNIT1237085:G1324-2533-MONOMER"/>
<evidence type="ECO:0000259" key="6">
    <source>
        <dbReference type="Pfam" id="PF00881"/>
    </source>
</evidence>
<evidence type="ECO:0000256" key="1">
    <source>
        <dbReference type="ARBA" id="ARBA00001917"/>
    </source>
</evidence>
<evidence type="ECO:0000256" key="2">
    <source>
        <dbReference type="ARBA" id="ARBA00007118"/>
    </source>
</evidence>
<comment type="similarity">
    <text evidence="2">Belongs to the nitroreductase family.</text>
</comment>
<keyword evidence="5" id="KW-0560">Oxidoreductase</keyword>
<dbReference type="Gene3D" id="3.40.109.10">
    <property type="entry name" value="NADH Oxidase"/>
    <property type="match status" value="1"/>
</dbReference>
<keyword evidence="3" id="KW-0285">Flavoprotein</keyword>